<evidence type="ECO:0000256" key="2">
    <source>
        <dbReference type="SAM" id="MobiDB-lite"/>
    </source>
</evidence>
<proteinExistence type="predicted"/>
<dbReference type="Pfam" id="PF21730">
    <property type="entry name" value="Vma22_CCDC115"/>
    <property type="match status" value="2"/>
</dbReference>
<dbReference type="HOGENOM" id="CLU_973194_0_0_1"/>
<dbReference type="Proteomes" id="UP000007703">
    <property type="component" value="Unassembled WGS sequence"/>
</dbReference>
<gene>
    <name evidence="3" type="ORF">CLUG_03349</name>
</gene>
<dbReference type="VEuPathDB" id="FungiDB:CLUG_03349"/>
<evidence type="ECO:0000313" key="3">
    <source>
        <dbReference type="EMBL" id="EEQ39221.1"/>
    </source>
</evidence>
<protein>
    <recommendedName>
        <fullName evidence="1">Vacuolar ATPase assembly protein VMA22</fullName>
    </recommendedName>
</protein>
<dbReference type="RefSeq" id="XP_002616108.1">
    <property type="nucleotide sequence ID" value="XM_002616062.1"/>
</dbReference>
<dbReference type="KEGG" id="clu:CLUG_03349"/>
<name>C4Y5B5_CLAL4</name>
<dbReference type="EMBL" id="CH408079">
    <property type="protein sequence ID" value="EEQ39221.1"/>
    <property type="molecule type" value="Genomic_DNA"/>
</dbReference>
<sequence>MEKQFSPQDLLVEALLEAVAQYEEIANSPFRENFIGGFQSLSRANFSGARRFGADSFDMRPHSACATVECGTEFSLVSEVPRKKERKERKKESKEDKKEVKKEVKEEVKEEVTTTKETRDTKKKDAEANGSKDDGEAERLAEFLGEVRVSGRDSRQLRSREKARTASSLPSEGKNSEALEREKEKSEESKNSETSETSEMEKSEKSKNMKNSKNSEKLETLSKPDSPEQAKSSEPKDPMAQFGALVPLQLVQAQQSFHSALENSIHLANLQKKIVSLVAEIEKLSL</sequence>
<dbReference type="GO" id="GO:0051082">
    <property type="term" value="F:unfolded protein binding"/>
    <property type="evidence" value="ECO:0007669"/>
    <property type="project" value="TreeGrafter"/>
</dbReference>
<dbReference type="GO" id="GO:0070072">
    <property type="term" value="P:vacuolar proton-transporting V-type ATPase complex assembly"/>
    <property type="evidence" value="ECO:0007669"/>
    <property type="project" value="InterPro"/>
</dbReference>
<dbReference type="InterPro" id="IPR040357">
    <property type="entry name" value="Vma22/CCDC115"/>
</dbReference>
<organism evidence="3 4">
    <name type="scientific">Clavispora lusitaniae (strain ATCC 42720)</name>
    <name type="common">Yeast</name>
    <name type="synonym">Candida lusitaniae</name>
    <dbReference type="NCBI Taxonomy" id="306902"/>
    <lineage>
        <taxon>Eukaryota</taxon>
        <taxon>Fungi</taxon>
        <taxon>Dikarya</taxon>
        <taxon>Ascomycota</taxon>
        <taxon>Saccharomycotina</taxon>
        <taxon>Pichiomycetes</taxon>
        <taxon>Metschnikowiaceae</taxon>
        <taxon>Clavispora</taxon>
    </lineage>
</organism>
<feature type="compositionally biased region" description="Basic and acidic residues" evidence="2">
    <location>
        <begin position="149"/>
        <end position="164"/>
    </location>
</feature>
<dbReference type="InParanoid" id="C4Y5B5"/>
<dbReference type="PANTHER" id="PTHR31996:SF2">
    <property type="entry name" value="COILED-COIL DOMAIN-CONTAINING PROTEIN 115"/>
    <property type="match status" value="1"/>
</dbReference>
<reference evidence="3 4" key="1">
    <citation type="journal article" date="2009" name="Nature">
        <title>Evolution of pathogenicity and sexual reproduction in eight Candida genomes.</title>
        <authorList>
            <person name="Butler G."/>
            <person name="Rasmussen M.D."/>
            <person name="Lin M.F."/>
            <person name="Santos M.A."/>
            <person name="Sakthikumar S."/>
            <person name="Munro C.A."/>
            <person name="Rheinbay E."/>
            <person name="Grabherr M."/>
            <person name="Forche A."/>
            <person name="Reedy J.L."/>
            <person name="Agrafioti I."/>
            <person name="Arnaud M.B."/>
            <person name="Bates S."/>
            <person name="Brown A.J."/>
            <person name="Brunke S."/>
            <person name="Costanzo M.C."/>
            <person name="Fitzpatrick D.A."/>
            <person name="de Groot P.W."/>
            <person name="Harris D."/>
            <person name="Hoyer L.L."/>
            <person name="Hube B."/>
            <person name="Klis F.M."/>
            <person name="Kodira C."/>
            <person name="Lennard N."/>
            <person name="Logue M.E."/>
            <person name="Martin R."/>
            <person name="Neiman A.M."/>
            <person name="Nikolaou E."/>
            <person name="Quail M.A."/>
            <person name="Quinn J."/>
            <person name="Santos M.C."/>
            <person name="Schmitzberger F.F."/>
            <person name="Sherlock G."/>
            <person name="Shah P."/>
            <person name="Silverstein K.A."/>
            <person name="Skrzypek M.S."/>
            <person name="Soll D."/>
            <person name="Staggs R."/>
            <person name="Stansfield I."/>
            <person name="Stumpf M.P."/>
            <person name="Sudbery P.E."/>
            <person name="Srikantha T."/>
            <person name="Zeng Q."/>
            <person name="Berman J."/>
            <person name="Berriman M."/>
            <person name="Heitman J."/>
            <person name="Gow N.A."/>
            <person name="Lorenz M.C."/>
            <person name="Birren B.W."/>
            <person name="Kellis M."/>
            <person name="Cuomo C.A."/>
        </authorList>
    </citation>
    <scope>NUCLEOTIDE SEQUENCE [LARGE SCALE GENOMIC DNA]</scope>
    <source>
        <strain evidence="3 4">ATCC 42720</strain>
    </source>
</reference>
<feature type="compositionally biased region" description="Basic and acidic residues" evidence="2">
    <location>
        <begin position="90"/>
        <end position="141"/>
    </location>
</feature>
<dbReference type="GO" id="GO:1990871">
    <property type="term" value="C:Vma12-Vma22 assembly complex"/>
    <property type="evidence" value="ECO:0007669"/>
    <property type="project" value="TreeGrafter"/>
</dbReference>
<dbReference type="STRING" id="306902.C4Y5B5"/>
<dbReference type="AlphaFoldDB" id="C4Y5B5"/>
<evidence type="ECO:0000313" key="4">
    <source>
        <dbReference type="Proteomes" id="UP000007703"/>
    </source>
</evidence>
<dbReference type="GeneID" id="8496960"/>
<evidence type="ECO:0000256" key="1">
    <source>
        <dbReference type="ARBA" id="ARBA00093634"/>
    </source>
</evidence>
<dbReference type="PANTHER" id="PTHR31996">
    <property type="entry name" value="COILED-COIL DOMAIN-CONTAINING PROTEIN 115"/>
    <property type="match status" value="1"/>
</dbReference>
<accession>C4Y5B5</accession>
<feature type="region of interest" description="Disordered" evidence="2">
    <location>
        <begin position="79"/>
        <end position="241"/>
    </location>
</feature>
<feature type="compositionally biased region" description="Basic and acidic residues" evidence="2">
    <location>
        <begin position="174"/>
        <end position="237"/>
    </location>
</feature>